<dbReference type="CDD" id="cd05466">
    <property type="entry name" value="PBP2_LTTR_substrate"/>
    <property type="match status" value="1"/>
</dbReference>
<dbReference type="PANTHER" id="PTHR30346">
    <property type="entry name" value="TRANSCRIPTIONAL DUAL REGULATOR HCAR-RELATED"/>
    <property type="match status" value="1"/>
</dbReference>
<organism evidence="6 7">
    <name type="scientific">Cryptosporangium phraense</name>
    <dbReference type="NCBI Taxonomy" id="2593070"/>
    <lineage>
        <taxon>Bacteria</taxon>
        <taxon>Bacillati</taxon>
        <taxon>Actinomycetota</taxon>
        <taxon>Actinomycetes</taxon>
        <taxon>Cryptosporangiales</taxon>
        <taxon>Cryptosporangiaceae</taxon>
        <taxon>Cryptosporangium</taxon>
    </lineage>
</organism>
<dbReference type="SUPFAM" id="SSF53850">
    <property type="entry name" value="Periplasmic binding protein-like II"/>
    <property type="match status" value="1"/>
</dbReference>
<sequence length="295" mass="31477">MDLHTLRYLVAVADAGTVSAAAEVVRVTQPSLSRQLRGLERDLGVALFERGHGRLTLSPAGRQLLPRVRDLLARADDLRTAAALEAHGRLERITIAAPTTTLTDVVSPFLATLRPDDPVPAVFESDALTPADARRRGADLVLTTMRPRPPFGVHSLPPLPVLAYVPAGHPWHGRPSVPLAELLDEELIGLPPGHSARRVLDAAMVTAGATPAALLEASNGTVAQALAAAGRGIAVVSDDPRFGLHAIRIALDERTFLEVRLHCAWDRAHPAAGLLEGMAHRLGVFVTERYSSSSF</sequence>
<name>A0A545ARI7_9ACTN</name>
<keyword evidence="2" id="KW-0805">Transcription regulation</keyword>
<dbReference type="Gene3D" id="3.40.190.10">
    <property type="entry name" value="Periplasmic binding protein-like II"/>
    <property type="match status" value="2"/>
</dbReference>
<keyword evidence="3" id="KW-0238">DNA-binding</keyword>
<comment type="similarity">
    <text evidence="1">Belongs to the LysR transcriptional regulatory family.</text>
</comment>
<accession>A0A545ARI7</accession>
<evidence type="ECO:0000256" key="3">
    <source>
        <dbReference type="ARBA" id="ARBA00023125"/>
    </source>
</evidence>
<dbReference type="RefSeq" id="WP_142705433.1">
    <property type="nucleotide sequence ID" value="NZ_VIRS01000010.1"/>
</dbReference>
<dbReference type="PANTHER" id="PTHR30346:SF0">
    <property type="entry name" value="HCA OPERON TRANSCRIPTIONAL ACTIVATOR HCAR"/>
    <property type="match status" value="1"/>
</dbReference>
<dbReference type="GO" id="GO:0003677">
    <property type="term" value="F:DNA binding"/>
    <property type="evidence" value="ECO:0007669"/>
    <property type="project" value="UniProtKB-KW"/>
</dbReference>
<proteinExistence type="inferred from homology"/>
<dbReference type="Proteomes" id="UP000317982">
    <property type="component" value="Unassembled WGS sequence"/>
</dbReference>
<evidence type="ECO:0000256" key="2">
    <source>
        <dbReference type="ARBA" id="ARBA00023015"/>
    </source>
</evidence>
<dbReference type="Pfam" id="PF03466">
    <property type="entry name" value="LysR_substrate"/>
    <property type="match status" value="1"/>
</dbReference>
<dbReference type="GO" id="GO:0003700">
    <property type="term" value="F:DNA-binding transcription factor activity"/>
    <property type="evidence" value="ECO:0007669"/>
    <property type="project" value="InterPro"/>
</dbReference>
<evidence type="ECO:0000259" key="5">
    <source>
        <dbReference type="PROSITE" id="PS50931"/>
    </source>
</evidence>
<dbReference type="InParanoid" id="A0A545ARI7"/>
<feature type="domain" description="HTH lysR-type" evidence="5">
    <location>
        <begin position="1"/>
        <end position="58"/>
    </location>
</feature>
<dbReference type="AlphaFoldDB" id="A0A545ARI7"/>
<dbReference type="PRINTS" id="PR00039">
    <property type="entry name" value="HTHLYSR"/>
</dbReference>
<evidence type="ECO:0000313" key="7">
    <source>
        <dbReference type="Proteomes" id="UP000317982"/>
    </source>
</evidence>
<dbReference type="SUPFAM" id="SSF46785">
    <property type="entry name" value="Winged helix' DNA-binding domain"/>
    <property type="match status" value="1"/>
</dbReference>
<dbReference type="EMBL" id="VIRS01000010">
    <property type="protein sequence ID" value="TQS43949.1"/>
    <property type="molecule type" value="Genomic_DNA"/>
</dbReference>
<evidence type="ECO:0000256" key="4">
    <source>
        <dbReference type="ARBA" id="ARBA00023163"/>
    </source>
</evidence>
<dbReference type="OrthoDB" id="9803735at2"/>
<dbReference type="PROSITE" id="PS50931">
    <property type="entry name" value="HTH_LYSR"/>
    <property type="match status" value="1"/>
</dbReference>
<reference evidence="6 7" key="1">
    <citation type="submission" date="2019-07" db="EMBL/GenBank/DDBJ databases">
        <title>Cryptosporangium phraense sp. nov., isolated from plant litter.</title>
        <authorList>
            <person name="Suriyachadkun C."/>
        </authorList>
    </citation>
    <scope>NUCLEOTIDE SEQUENCE [LARGE SCALE GENOMIC DNA]</scope>
    <source>
        <strain evidence="6 7">A-T 5661</strain>
    </source>
</reference>
<protein>
    <submittedName>
        <fullName evidence="6">LysR family transcriptional regulator</fullName>
    </submittedName>
</protein>
<dbReference type="Pfam" id="PF00126">
    <property type="entry name" value="HTH_1"/>
    <property type="match status" value="1"/>
</dbReference>
<dbReference type="InterPro" id="IPR005119">
    <property type="entry name" value="LysR_subst-bd"/>
</dbReference>
<gene>
    <name evidence="6" type="ORF">FL583_15935</name>
</gene>
<dbReference type="Gene3D" id="1.10.10.10">
    <property type="entry name" value="Winged helix-like DNA-binding domain superfamily/Winged helix DNA-binding domain"/>
    <property type="match status" value="1"/>
</dbReference>
<dbReference type="InterPro" id="IPR036390">
    <property type="entry name" value="WH_DNA-bd_sf"/>
</dbReference>
<dbReference type="InterPro" id="IPR000847">
    <property type="entry name" value="LysR_HTH_N"/>
</dbReference>
<keyword evidence="4" id="KW-0804">Transcription</keyword>
<dbReference type="FunFam" id="1.10.10.10:FF:000001">
    <property type="entry name" value="LysR family transcriptional regulator"/>
    <property type="match status" value="1"/>
</dbReference>
<evidence type="ECO:0000256" key="1">
    <source>
        <dbReference type="ARBA" id="ARBA00009437"/>
    </source>
</evidence>
<dbReference type="InterPro" id="IPR036388">
    <property type="entry name" value="WH-like_DNA-bd_sf"/>
</dbReference>
<dbReference type="GO" id="GO:0032993">
    <property type="term" value="C:protein-DNA complex"/>
    <property type="evidence" value="ECO:0007669"/>
    <property type="project" value="TreeGrafter"/>
</dbReference>
<comment type="caution">
    <text evidence="6">The sequence shown here is derived from an EMBL/GenBank/DDBJ whole genome shotgun (WGS) entry which is preliminary data.</text>
</comment>
<evidence type="ECO:0000313" key="6">
    <source>
        <dbReference type="EMBL" id="TQS43949.1"/>
    </source>
</evidence>
<keyword evidence="7" id="KW-1185">Reference proteome</keyword>